<dbReference type="EMBL" id="JACKTG010000032">
    <property type="protein sequence ID" value="MCV6990181.1"/>
    <property type="molecule type" value="Genomic_DNA"/>
</dbReference>
<sequence>MAPVQCGDVLVADLGHFLDMPHDASGPARRLAQHLGDIVRAGTAGEVGDPWVSALPCRRRPAHKPCPGRMTIAIVGAEASTPIRWWCTVCDDEGVISNWAGSPYDLRRRRLSVASNVDEVIVSDKTAAALRELVLLDPDCERLVFRMRAHPDGAVLLASADDLEELIGFVAAEANHEPNRRRQHRLDAAFNALTEAQTHDG</sequence>
<evidence type="ECO:0000313" key="2">
    <source>
        <dbReference type="Proteomes" id="UP001207588"/>
    </source>
</evidence>
<protein>
    <submittedName>
        <fullName evidence="1">Uncharacterized protein</fullName>
    </submittedName>
</protein>
<evidence type="ECO:0000313" key="1">
    <source>
        <dbReference type="EMBL" id="MCV6990181.1"/>
    </source>
</evidence>
<dbReference type="Proteomes" id="UP001207588">
    <property type="component" value="Unassembled WGS sequence"/>
</dbReference>
<accession>A0AAW5S5I2</accession>
<gene>
    <name evidence="1" type="ORF">H7I91_12895</name>
</gene>
<dbReference type="AlphaFoldDB" id="A0AAW5S5I2"/>
<reference evidence="1" key="2">
    <citation type="journal article" date="2022" name="BMC Genomics">
        <title>Comparative genome analysis of mycobacteria focusing on tRNA and non-coding RNA.</title>
        <authorList>
            <person name="Behra P.R.K."/>
            <person name="Pettersson B.M.F."/>
            <person name="Ramesh M."/>
            <person name="Das S."/>
            <person name="Dasgupta S."/>
            <person name="Kirsebom L.A."/>
        </authorList>
    </citation>
    <scope>NUCLEOTIDE SEQUENCE</scope>
    <source>
        <strain evidence="1">DSM 45439</strain>
    </source>
</reference>
<proteinExistence type="predicted"/>
<name>A0AAW5S5I2_MYCBC</name>
<reference evidence="1" key="1">
    <citation type="submission" date="2020-07" db="EMBL/GenBank/DDBJ databases">
        <authorList>
            <person name="Pettersson B.M.F."/>
            <person name="Behra P.R.K."/>
            <person name="Ramesh M."/>
            <person name="Das S."/>
            <person name="Dasgupta S."/>
            <person name="Kirsebom L.A."/>
        </authorList>
    </citation>
    <scope>NUCLEOTIDE SEQUENCE</scope>
    <source>
        <strain evidence="1">DSM 45439</strain>
    </source>
</reference>
<organism evidence="1 2">
    <name type="scientific">Mycobacterium bouchedurhonense</name>
    <dbReference type="NCBI Taxonomy" id="701041"/>
    <lineage>
        <taxon>Bacteria</taxon>
        <taxon>Bacillati</taxon>
        <taxon>Actinomycetota</taxon>
        <taxon>Actinomycetes</taxon>
        <taxon>Mycobacteriales</taxon>
        <taxon>Mycobacteriaceae</taxon>
        <taxon>Mycobacterium</taxon>
        <taxon>Mycobacterium avium complex (MAC)</taxon>
    </lineage>
</organism>
<comment type="caution">
    <text evidence="1">The sequence shown here is derived from an EMBL/GenBank/DDBJ whole genome shotgun (WGS) entry which is preliminary data.</text>
</comment>